<evidence type="ECO:0000256" key="11">
    <source>
        <dbReference type="HAMAP-Rule" id="MF_00303"/>
    </source>
</evidence>
<dbReference type="Pfam" id="PF05698">
    <property type="entry name" value="Trigger_C"/>
    <property type="match status" value="1"/>
</dbReference>
<keyword evidence="8 11" id="KW-0413">Isomerase</keyword>
<dbReference type="PIRSF" id="PIRSF003095">
    <property type="entry name" value="Trigger_factor"/>
    <property type="match status" value="1"/>
</dbReference>
<dbReference type="GO" id="GO:0005737">
    <property type="term" value="C:cytoplasm"/>
    <property type="evidence" value="ECO:0007669"/>
    <property type="project" value="UniProtKB-SubCell"/>
</dbReference>
<evidence type="ECO:0000313" key="17">
    <source>
        <dbReference type="Proteomes" id="UP000013167"/>
    </source>
</evidence>
<dbReference type="SUPFAM" id="SSF109998">
    <property type="entry name" value="Triger factor/SurA peptide-binding domain-like"/>
    <property type="match status" value="1"/>
</dbReference>
<dbReference type="PANTHER" id="PTHR30560:SF3">
    <property type="entry name" value="TRIGGER FACTOR-LIKE PROTEIN TIG, CHLOROPLASTIC"/>
    <property type="match status" value="1"/>
</dbReference>
<dbReference type="eggNOG" id="COG0544">
    <property type="taxonomic scope" value="Bacteria"/>
</dbReference>
<protein>
    <recommendedName>
        <fullName evidence="4 11">Trigger factor</fullName>
        <shortName evidence="11">TF</shortName>
        <ecNumber evidence="3 11">5.2.1.8</ecNumber>
    </recommendedName>
    <alternativeName>
        <fullName evidence="10 11">PPIase</fullName>
    </alternativeName>
</protein>
<dbReference type="GO" id="GO:0043335">
    <property type="term" value="P:protein unfolding"/>
    <property type="evidence" value="ECO:0007669"/>
    <property type="project" value="TreeGrafter"/>
</dbReference>
<keyword evidence="6 11" id="KW-0697">Rotamase</keyword>
<evidence type="ECO:0000256" key="13">
    <source>
        <dbReference type="RuleBase" id="RU003914"/>
    </source>
</evidence>
<evidence type="ECO:0000256" key="6">
    <source>
        <dbReference type="ARBA" id="ARBA00023110"/>
    </source>
</evidence>
<comment type="catalytic activity">
    <reaction evidence="1 11 12">
        <text>[protein]-peptidylproline (omega=180) = [protein]-peptidylproline (omega=0)</text>
        <dbReference type="Rhea" id="RHEA:16237"/>
        <dbReference type="Rhea" id="RHEA-COMP:10747"/>
        <dbReference type="Rhea" id="RHEA-COMP:10748"/>
        <dbReference type="ChEBI" id="CHEBI:83833"/>
        <dbReference type="ChEBI" id="CHEBI:83834"/>
        <dbReference type="EC" id="5.2.1.8"/>
    </reaction>
</comment>
<dbReference type="Gene3D" id="3.10.50.40">
    <property type="match status" value="1"/>
</dbReference>
<evidence type="ECO:0000256" key="9">
    <source>
        <dbReference type="ARBA" id="ARBA00023306"/>
    </source>
</evidence>
<dbReference type="PANTHER" id="PTHR30560">
    <property type="entry name" value="TRIGGER FACTOR CHAPERONE AND PEPTIDYL-PROLYL CIS/TRANS ISOMERASE"/>
    <property type="match status" value="1"/>
</dbReference>
<evidence type="ECO:0000313" key="16">
    <source>
        <dbReference type="EMBL" id="CCH71465.1"/>
    </source>
</evidence>
<dbReference type="OrthoDB" id="9767721at2"/>
<name>N0E5S0_9MICO</name>
<dbReference type="HAMAP" id="MF_00303">
    <property type="entry name" value="Trigger_factor_Tig"/>
    <property type="match status" value="1"/>
</dbReference>
<dbReference type="InterPro" id="IPR008881">
    <property type="entry name" value="Trigger_fac_ribosome-bd_bac"/>
</dbReference>
<dbReference type="SUPFAM" id="SSF102735">
    <property type="entry name" value="Trigger factor ribosome-binding domain"/>
    <property type="match status" value="1"/>
</dbReference>
<dbReference type="InterPro" id="IPR037041">
    <property type="entry name" value="Trigger_fac_C_sf"/>
</dbReference>
<feature type="compositionally biased region" description="Acidic residues" evidence="14">
    <location>
        <begin position="437"/>
        <end position="453"/>
    </location>
</feature>
<dbReference type="HOGENOM" id="CLU_033058_3_0_11"/>
<evidence type="ECO:0000256" key="14">
    <source>
        <dbReference type="SAM" id="MobiDB-lite"/>
    </source>
</evidence>
<dbReference type="InterPro" id="IPR008880">
    <property type="entry name" value="Trigger_fac_C"/>
</dbReference>
<dbReference type="GO" id="GO:0051301">
    <property type="term" value="P:cell division"/>
    <property type="evidence" value="ECO:0007669"/>
    <property type="project" value="UniProtKB-KW"/>
</dbReference>
<dbReference type="InterPro" id="IPR036611">
    <property type="entry name" value="Trigger_fac_ribosome-bd_sf"/>
</dbReference>
<sequence>MKSAVETLSPTRVKLLVEVPFDELKPELDKAYQTIASSIQIPGFRKGKVPSRIIDQRVGRGAVVQEAVNEALPRFFAEAAEAENLKAIGRPDVEVTAVPLADGEDFEFTVETDVRPEIELPELDGITVQVDDVAVSDDDVEERLTDLRQRFGTLVGVDRAVETGDHVSIDLAARIGDTDIDSVEGISYEVGSGNMLEGMDDALVGMTAGETKTFTAPLAGGEHEGQDADCTVTVQSVKVRELPELDDEFAQLASPFDTLDELKDDLRSQAEQAKKFEQGVQARDKVLEHLLEVTEVPVPDGIVEDEVNSHLEGENRLDDDEHRAEVDENTRKALKAQFLLDALAEKLEVNVEQPELIEYLIMSAQQYGMDPNQFAQAIDSQGQIGSMVQEVARRKALAAVLEQATVTDASGNAVDLNELVPEAEDAEADGATGAAAEDVEAVEDVVEETDAKA</sequence>
<dbReference type="PROSITE" id="PS50059">
    <property type="entry name" value="FKBP_PPIASE"/>
    <property type="match status" value="1"/>
</dbReference>
<dbReference type="SUPFAM" id="SSF54534">
    <property type="entry name" value="FKBP-like"/>
    <property type="match status" value="1"/>
</dbReference>
<accession>N0E5S0</accession>
<dbReference type="Pfam" id="PF00254">
    <property type="entry name" value="FKBP_C"/>
    <property type="match status" value="1"/>
</dbReference>
<dbReference type="Gene3D" id="1.10.3120.10">
    <property type="entry name" value="Trigger factor, C-terminal domain"/>
    <property type="match status" value="1"/>
</dbReference>
<keyword evidence="17" id="KW-1185">Reference proteome</keyword>
<comment type="domain">
    <text evidence="11">Consists of 3 domains; the N-terminus binds the ribosome, the middle domain has PPIase activity, while the C-terminus has intrinsic chaperone activity on its own.</text>
</comment>
<reference evidence="16 17" key="1">
    <citation type="journal article" date="2013" name="ISME J.">
        <title>A metabolic model for members of the genus Tetrasphaera involved in enhanced biological phosphorus removal.</title>
        <authorList>
            <person name="Kristiansen R."/>
            <person name="Nguyen H.T.T."/>
            <person name="Saunders A.M."/>
            <person name="Nielsen J.L."/>
            <person name="Wimmer R."/>
            <person name="Le V.Q."/>
            <person name="McIlroy S.J."/>
            <person name="Petrovski S."/>
            <person name="Seviour R.J."/>
            <person name="Calteau A."/>
            <person name="Nielsen K.L."/>
            <person name="Nielsen P.H."/>
        </authorList>
    </citation>
    <scope>NUCLEOTIDE SEQUENCE [LARGE SCALE GENOMIC DNA]</scope>
    <source>
        <strain evidence="16 17">Lp2</strain>
    </source>
</reference>
<evidence type="ECO:0000256" key="1">
    <source>
        <dbReference type="ARBA" id="ARBA00000971"/>
    </source>
</evidence>
<dbReference type="EC" id="5.2.1.8" evidence="3 11"/>
<dbReference type="GO" id="GO:0044183">
    <property type="term" value="F:protein folding chaperone"/>
    <property type="evidence" value="ECO:0007669"/>
    <property type="project" value="TreeGrafter"/>
</dbReference>
<dbReference type="Pfam" id="PF05697">
    <property type="entry name" value="Trigger_N"/>
    <property type="match status" value="1"/>
</dbReference>
<dbReference type="GO" id="GO:0051083">
    <property type="term" value="P:'de novo' cotranslational protein folding"/>
    <property type="evidence" value="ECO:0007669"/>
    <property type="project" value="TreeGrafter"/>
</dbReference>
<evidence type="ECO:0000256" key="10">
    <source>
        <dbReference type="ARBA" id="ARBA00029986"/>
    </source>
</evidence>
<dbReference type="AlphaFoldDB" id="N0E5S0"/>
<dbReference type="Gene3D" id="3.30.70.1050">
    <property type="entry name" value="Trigger factor ribosome-binding domain"/>
    <property type="match status" value="1"/>
</dbReference>
<dbReference type="NCBIfam" id="TIGR00115">
    <property type="entry name" value="tig"/>
    <property type="match status" value="1"/>
</dbReference>
<dbReference type="STRING" id="1193181.BN10_940013"/>
<gene>
    <name evidence="11 16" type="primary">tig</name>
    <name evidence="16" type="ORF">BN10_940013</name>
</gene>
<proteinExistence type="inferred from homology"/>
<keyword evidence="9 11" id="KW-0131">Cell cycle</keyword>
<evidence type="ECO:0000256" key="2">
    <source>
        <dbReference type="ARBA" id="ARBA00005464"/>
    </source>
</evidence>
<comment type="function">
    <text evidence="11">Involved in protein export. Acts as a chaperone by maintaining the newly synthesized protein in an open conformation. Functions as a peptidyl-prolyl cis-trans isomerase.</text>
</comment>
<organism evidence="16 17">
    <name type="scientific">Phycicoccus elongatus Lp2</name>
    <dbReference type="NCBI Taxonomy" id="1193181"/>
    <lineage>
        <taxon>Bacteria</taxon>
        <taxon>Bacillati</taxon>
        <taxon>Actinomycetota</taxon>
        <taxon>Actinomycetes</taxon>
        <taxon>Micrococcales</taxon>
        <taxon>Intrasporangiaceae</taxon>
        <taxon>Phycicoccus</taxon>
    </lineage>
</organism>
<comment type="caution">
    <text evidence="16">The sequence shown here is derived from an EMBL/GenBank/DDBJ whole genome shotgun (WGS) entry which is preliminary data.</text>
</comment>
<dbReference type="InterPro" id="IPR005215">
    <property type="entry name" value="Trig_fac"/>
</dbReference>
<comment type="similarity">
    <text evidence="2 11 13">Belongs to the FKBP-type PPIase family. Tig subfamily.</text>
</comment>
<dbReference type="GO" id="GO:0043022">
    <property type="term" value="F:ribosome binding"/>
    <property type="evidence" value="ECO:0007669"/>
    <property type="project" value="TreeGrafter"/>
</dbReference>
<dbReference type="GO" id="GO:0003755">
    <property type="term" value="F:peptidyl-prolyl cis-trans isomerase activity"/>
    <property type="evidence" value="ECO:0007669"/>
    <property type="project" value="UniProtKB-UniRule"/>
</dbReference>
<dbReference type="InterPro" id="IPR046357">
    <property type="entry name" value="PPIase_dom_sf"/>
</dbReference>
<evidence type="ECO:0000256" key="5">
    <source>
        <dbReference type="ARBA" id="ARBA00022618"/>
    </source>
</evidence>
<dbReference type="InterPro" id="IPR027304">
    <property type="entry name" value="Trigger_fact/SurA_dom_sf"/>
</dbReference>
<feature type="domain" description="PPIase FKBP-type" evidence="15">
    <location>
        <begin position="164"/>
        <end position="217"/>
    </location>
</feature>
<evidence type="ECO:0000259" key="15">
    <source>
        <dbReference type="PROSITE" id="PS50059"/>
    </source>
</evidence>
<dbReference type="GO" id="GO:0015031">
    <property type="term" value="P:protein transport"/>
    <property type="evidence" value="ECO:0007669"/>
    <property type="project" value="UniProtKB-UniRule"/>
</dbReference>
<evidence type="ECO:0000256" key="12">
    <source>
        <dbReference type="PROSITE-ProRule" id="PRU00277"/>
    </source>
</evidence>
<evidence type="ECO:0000256" key="4">
    <source>
        <dbReference type="ARBA" id="ARBA00016902"/>
    </source>
</evidence>
<dbReference type="InterPro" id="IPR001179">
    <property type="entry name" value="PPIase_FKBP_dom"/>
</dbReference>
<feature type="region of interest" description="Disordered" evidence="14">
    <location>
        <begin position="423"/>
        <end position="453"/>
    </location>
</feature>
<evidence type="ECO:0000256" key="7">
    <source>
        <dbReference type="ARBA" id="ARBA00023186"/>
    </source>
</evidence>
<keyword evidence="5 11" id="KW-0132">Cell division</keyword>
<dbReference type="RefSeq" id="WP_010851291.1">
    <property type="nucleotide sequence ID" value="NZ_HF570956.1"/>
</dbReference>
<keyword evidence="7 11" id="KW-0143">Chaperone</keyword>
<keyword evidence="11" id="KW-0963">Cytoplasm</keyword>
<dbReference type="Proteomes" id="UP000013167">
    <property type="component" value="Unassembled WGS sequence"/>
</dbReference>
<dbReference type="EMBL" id="CAIZ01000168">
    <property type="protein sequence ID" value="CCH71465.1"/>
    <property type="molecule type" value="Genomic_DNA"/>
</dbReference>
<comment type="subcellular location">
    <subcellularLocation>
        <location evidence="11">Cytoplasm</location>
    </subcellularLocation>
    <text evidence="11">About half TF is bound to the ribosome near the polypeptide exit tunnel while the other half is free in the cytoplasm.</text>
</comment>
<evidence type="ECO:0000256" key="8">
    <source>
        <dbReference type="ARBA" id="ARBA00023235"/>
    </source>
</evidence>
<evidence type="ECO:0000256" key="3">
    <source>
        <dbReference type="ARBA" id="ARBA00013194"/>
    </source>
</evidence>